<dbReference type="Proteomes" id="UP000226031">
    <property type="component" value="Unassembled WGS sequence"/>
</dbReference>
<reference evidence="1 2" key="1">
    <citation type="submission" date="2017-10" db="EMBL/GenBank/DDBJ databases">
        <title>Comparative genomics in systemic dimorphic fungi from Ajellomycetaceae.</title>
        <authorList>
            <person name="Munoz J.F."/>
            <person name="Mcewen J.G."/>
            <person name="Clay O.K."/>
            <person name="Cuomo C.A."/>
        </authorList>
    </citation>
    <scope>NUCLEOTIDE SEQUENCE [LARGE SCALE GENOMIC DNA]</scope>
    <source>
        <strain evidence="1 2">UAMH4076</strain>
    </source>
</reference>
<keyword evidence="2" id="KW-1185">Reference proteome</keyword>
<name>A0A2B7Y031_9EURO</name>
<feature type="non-terminal residue" evidence="1">
    <location>
        <position position="1"/>
    </location>
</feature>
<organism evidence="1 2">
    <name type="scientific">[Emmonsia] crescens</name>
    <dbReference type="NCBI Taxonomy" id="73230"/>
    <lineage>
        <taxon>Eukaryota</taxon>
        <taxon>Fungi</taxon>
        <taxon>Dikarya</taxon>
        <taxon>Ascomycota</taxon>
        <taxon>Pezizomycotina</taxon>
        <taxon>Eurotiomycetes</taxon>
        <taxon>Eurotiomycetidae</taxon>
        <taxon>Onygenales</taxon>
        <taxon>Ajellomycetaceae</taxon>
        <taxon>Emergomyces</taxon>
    </lineage>
</organism>
<dbReference type="AlphaFoldDB" id="A0A2B7Y031"/>
<protein>
    <submittedName>
        <fullName evidence="1">Uncharacterized protein</fullName>
    </submittedName>
</protein>
<proteinExistence type="predicted"/>
<dbReference type="EMBL" id="PDND01001187">
    <property type="protein sequence ID" value="PGH14640.1"/>
    <property type="molecule type" value="Genomic_DNA"/>
</dbReference>
<sequence>AIIRKYRLNKLSSDEIANSQQQSTSFHTNEMIMKYNSQNKIMNLEEDVDDEDDEPLLPATLEAIDRRVRCDSDRVTVHETPEQLQSKKRPHLTINSSLTSFSENLTSFSESDVFFNNSCYSSHLSESLLIDNDTDLNNESLA</sequence>
<comment type="caution">
    <text evidence="1">The sequence shown here is derived from an EMBL/GenBank/DDBJ whole genome shotgun (WGS) entry which is preliminary data.</text>
</comment>
<accession>A0A2B7Y031</accession>
<gene>
    <name evidence="1" type="ORF">GX50_09013</name>
</gene>
<evidence type="ECO:0000313" key="2">
    <source>
        <dbReference type="Proteomes" id="UP000226031"/>
    </source>
</evidence>
<evidence type="ECO:0000313" key="1">
    <source>
        <dbReference type="EMBL" id="PGH14640.1"/>
    </source>
</evidence>